<accession>X1UR51</accession>
<reference evidence="1" key="1">
    <citation type="journal article" date="2014" name="Front. Microbiol.">
        <title>High frequency of phylogenetically diverse reductive dehalogenase-homologous genes in deep subseafloor sedimentary metagenomes.</title>
        <authorList>
            <person name="Kawai M."/>
            <person name="Futagami T."/>
            <person name="Toyoda A."/>
            <person name="Takaki Y."/>
            <person name="Nishi S."/>
            <person name="Hori S."/>
            <person name="Arai W."/>
            <person name="Tsubouchi T."/>
            <person name="Morono Y."/>
            <person name="Uchiyama I."/>
            <person name="Ito T."/>
            <person name="Fujiyama A."/>
            <person name="Inagaki F."/>
            <person name="Takami H."/>
        </authorList>
    </citation>
    <scope>NUCLEOTIDE SEQUENCE</scope>
    <source>
        <strain evidence="1">Expedition CK06-06</strain>
    </source>
</reference>
<comment type="caution">
    <text evidence="1">The sequence shown here is derived from an EMBL/GenBank/DDBJ whole genome shotgun (WGS) entry which is preliminary data.</text>
</comment>
<protein>
    <recommendedName>
        <fullName evidence="2">DNA repair and recombination protein RadA</fullName>
    </recommendedName>
</protein>
<proteinExistence type="predicted"/>
<feature type="non-terminal residue" evidence="1">
    <location>
        <position position="65"/>
    </location>
</feature>
<sequence>MVAKKKIEDVSKEPQLTDLPGIGPAVSAKLESAGIFDLMSLAVMSPNTLSDTAGVSSAVARKAIQ</sequence>
<dbReference type="SUPFAM" id="SSF47794">
    <property type="entry name" value="Rad51 N-terminal domain-like"/>
    <property type="match status" value="1"/>
</dbReference>
<name>X1UR51_9ZZZZ</name>
<dbReference type="InterPro" id="IPR010995">
    <property type="entry name" value="DNA_repair_Rad51/TF_NusA_a-hlx"/>
</dbReference>
<dbReference type="Pfam" id="PF14520">
    <property type="entry name" value="HHH_5"/>
    <property type="match status" value="1"/>
</dbReference>
<dbReference type="EMBL" id="BARW01019399">
    <property type="protein sequence ID" value="GAI94844.1"/>
    <property type="molecule type" value="Genomic_DNA"/>
</dbReference>
<dbReference type="GO" id="GO:0000166">
    <property type="term" value="F:nucleotide binding"/>
    <property type="evidence" value="ECO:0007669"/>
    <property type="project" value="InterPro"/>
</dbReference>
<evidence type="ECO:0000313" key="1">
    <source>
        <dbReference type="EMBL" id="GAI94844.1"/>
    </source>
</evidence>
<evidence type="ECO:0008006" key="2">
    <source>
        <dbReference type="Google" id="ProtNLM"/>
    </source>
</evidence>
<organism evidence="1">
    <name type="scientific">marine sediment metagenome</name>
    <dbReference type="NCBI Taxonomy" id="412755"/>
    <lineage>
        <taxon>unclassified sequences</taxon>
        <taxon>metagenomes</taxon>
        <taxon>ecological metagenomes</taxon>
    </lineage>
</organism>
<dbReference type="Gene3D" id="1.10.150.20">
    <property type="entry name" value="5' to 3' exonuclease, C-terminal subdomain"/>
    <property type="match status" value="1"/>
</dbReference>
<gene>
    <name evidence="1" type="ORF">S12H4_32986</name>
</gene>
<dbReference type="AlphaFoldDB" id="X1UR51"/>